<gene>
    <name evidence="2" type="ORF">C1H71_03005</name>
</gene>
<reference evidence="2 3" key="1">
    <citation type="submission" date="2018-01" db="EMBL/GenBank/DDBJ databases">
        <title>Genome sequence of Iodobacter sp. strain PCH194 isolated from Indian Trans-Himalaya.</title>
        <authorList>
            <person name="Kumar V."/>
            <person name="Thakur V."/>
            <person name="Kumar S."/>
            <person name="Singh D."/>
        </authorList>
    </citation>
    <scope>NUCLEOTIDE SEQUENCE [LARGE SCALE GENOMIC DNA]</scope>
    <source>
        <strain evidence="2 3">PCH194</strain>
    </source>
</reference>
<evidence type="ECO:0000256" key="1">
    <source>
        <dbReference type="SAM" id="MobiDB-lite"/>
    </source>
</evidence>
<protein>
    <submittedName>
        <fullName evidence="2">Uncharacterized protein</fullName>
    </submittedName>
</protein>
<name>A0A7G3G716_9NEIS</name>
<dbReference type="CDD" id="cd23767">
    <property type="entry name" value="IQCD"/>
    <property type="match status" value="1"/>
</dbReference>
<feature type="compositionally biased region" description="Basic and acidic residues" evidence="1">
    <location>
        <begin position="143"/>
        <end position="155"/>
    </location>
</feature>
<sequence>MPNTSIQPLTQHFHSTFMNKDVVGNYTAATTPANTPIESLTFFIEHGALLLIKKNPSSYPKIHEYCDNARIIFNALDLAKNQEITDISAVLQDNRKITILEVDGGVVFTDPEGRDSLCKGMTFQSIKEKLIRDSQDNPGFYGEEIKEKSQDEHPLKPASDGLNADEQYLLKNQAALTIQRTWRNHIDLQNKQGKEYLRELLACNGKVINSLHDLKTGDVIVIANSTHNEWNRHGLVAVINADNQEKIRYSCCYQLGVSSLSEYRYSSNIMPERSINVYKNGMKEDMRLSIAAFIDMPVPMDKLKYICEKGVLYKLESEFNSDVMERAYHQRLNQYTLHNSDGEEIINNKVYLGDNYNCNNFVYELVMAACQVLRDDRTKGPIVP</sequence>
<accession>A0A7G3G716</accession>
<feature type="region of interest" description="Disordered" evidence="1">
    <location>
        <begin position="134"/>
        <end position="158"/>
    </location>
</feature>
<dbReference type="Proteomes" id="UP000515917">
    <property type="component" value="Chromosome"/>
</dbReference>
<proteinExistence type="predicted"/>
<organism evidence="2 3">
    <name type="scientific">Iodobacter fluviatilis</name>
    <dbReference type="NCBI Taxonomy" id="537"/>
    <lineage>
        <taxon>Bacteria</taxon>
        <taxon>Pseudomonadati</taxon>
        <taxon>Pseudomonadota</taxon>
        <taxon>Betaproteobacteria</taxon>
        <taxon>Neisseriales</taxon>
        <taxon>Chitinibacteraceae</taxon>
        <taxon>Iodobacter</taxon>
    </lineage>
</organism>
<evidence type="ECO:0000313" key="3">
    <source>
        <dbReference type="Proteomes" id="UP000515917"/>
    </source>
</evidence>
<keyword evidence="3" id="KW-1185">Reference proteome</keyword>
<dbReference type="EMBL" id="CP025781">
    <property type="protein sequence ID" value="QBC42625.1"/>
    <property type="molecule type" value="Genomic_DNA"/>
</dbReference>
<dbReference type="AlphaFoldDB" id="A0A7G3G716"/>
<dbReference type="KEGG" id="ifl:C1H71_03005"/>
<evidence type="ECO:0000313" key="2">
    <source>
        <dbReference type="EMBL" id="QBC42625.1"/>
    </source>
</evidence>